<evidence type="ECO:0000313" key="1">
    <source>
        <dbReference type="EMBL" id="NCU18054.1"/>
    </source>
</evidence>
<evidence type="ECO:0008006" key="3">
    <source>
        <dbReference type="Google" id="ProtNLM"/>
    </source>
</evidence>
<accession>A0ABX0A6C6</accession>
<comment type="caution">
    <text evidence="1">The sequence shown here is derived from an EMBL/GenBank/DDBJ whole genome shotgun (WGS) entry which is preliminary data.</text>
</comment>
<dbReference type="InterPro" id="IPR011256">
    <property type="entry name" value="Reg_factor_effector_dom_sf"/>
</dbReference>
<proteinExistence type="predicted"/>
<dbReference type="Proteomes" id="UP000743899">
    <property type="component" value="Unassembled WGS sequence"/>
</dbReference>
<evidence type="ECO:0000313" key="2">
    <source>
        <dbReference type="Proteomes" id="UP000743899"/>
    </source>
</evidence>
<name>A0ABX0A6C6_9BACI</name>
<organism evidence="1 2">
    <name type="scientific">Pallidibacillus pasinlerensis</name>
    <dbReference type="NCBI Taxonomy" id="2703818"/>
    <lineage>
        <taxon>Bacteria</taxon>
        <taxon>Bacillati</taxon>
        <taxon>Bacillota</taxon>
        <taxon>Bacilli</taxon>
        <taxon>Bacillales</taxon>
        <taxon>Bacillaceae</taxon>
        <taxon>Pallidibacillus</taxon>
    </lineage>
</organism>
<gene>
    <name evidence="1" type="ORF">GW534_10030</name>
</gene>
<dbReference type="EMBL" id="JAACYS010000044">
    <property type="protein sequence ID" value="NCU18054.1"/>
    <property type="molecule type" value="Genomic_DNA"/>
</dbReference>
<dbReference type="RefSeq" id="WP_161920884.1">
    <property type="nucleotide sequence ID" value="NZ_JAACYS010000044.1"/>
</dbReference>
<dbReference type="Gene3D" id="3.20.80.10">
    <property type="entry name" value="Regulatory factor, effector binding domain"/>
    <property type="match status" value="1"/>
</dbReference>
<protein>
    <recommendedName>
        <fullName evidence="3">YcxB-like protein domain-containing protein</fullName>
    </recommendedName>
</protein>
<keyword evidence="2" id="KW-1185">Reference proteome</keyword>
<reference evidence="1 2" key="1">
    <citation type="submission" date="2020-01" db="EMBL/GenBank/DDBJ databases">
        <title>A novel Bacillus sp. from Pasinler.</title>
        <authorList>
            <person name="Adiguzel A."/>
            <person name="Ay H."/>
            <person name="Baltaci M.O."/>
        </authorList>
    </citation>
    <scope>NUCLEOTIDE SEQUENCE [LARGE SCALE GENOMIC DNA]</scope>
    <source>
        <strain evidence="1 2">P1</strain>
    </source>
</reference>
<sequence length="59" mass="7340">MKYEWRKMDKELYLPKVKPTILLDEEKQYFTVEGKGNPNKDEFLKRILNYYMPYRTKFA</sequence>